<dbReference type="OrthoDB" id="432970at2759"/>
<keyword evidence="3" id="KW-1185">Reference proteome</keyword>
<dbReference type="AlphaFoldDB" id="A0A8H6NDG6"/>
<name>A0A8H6NDG6_9PEZI</name>
<organism evidence="2 3">
    <name type="scientific">Colletotrichum musicola</name>
    <dbReference type="NCBI Taxonomy" id="2175873"/>
    <lineage>
        <taxon>Eukaryota</taxon>
        <taxon>Fungi</taxon>
        <taxon>Dikarya</taxon>
        <taxon>Ascomycota</taxon>
        <taxon>Pezizomycotina</taxon>
        <taxon>Sordariomycetes</taxon>
        <taxon>Hypocreomycetidae</taxon>
        <taxon>Glomerellales</taxon>
        <taxon>Glomerellaceae</taxon>
        <taxon>Colletotrichum</taxon>
        <taxon>Colletotrichum orchidearum species complex</taxon>
    </lineage>
</organism>
<evidence type="ECO:0000256" key="1">
    <source>
        <dbReference type="SAM" id="MobiDB-lite"/>
    </source>
</evidence>
<dbReference type="EMBL" id="WIGM01000335">
    <property type="protein sequence ID" value="KAF6828541.1"/>
    <property type="molecule type" value="Genomic_DNA"/>
</dbReference>
<accession>A0A8H6NDG6</accession>
<protein>
    <submittedName>
        <fullName evidence="2">Uncharacterized protein</fullName>
    </submittedName>
</protein>
<gene>
    <name evidence="2" type="ORF">CMUS01_08538</name>
</gene>
<comment type="caution">
    <text evidence="2">The sequence shown here is derived from an EMBL/GenBank/DDBJ whole genome shotgun (WGS) entry which is preliminary data.</text>
</comment>
<evidence type="ECO:0000313" key="2">
    <source>
        <dbReference type="EMBL" id="KAF6828541.1"/>
    </source>
</evidence>
<dbReference type="Proteomes" id="UP000639643">
    <property type="component" value="Unassembled WGS sequence"/>
</dbReference>
<sequence>MEVLLDPLRGSPSYALNAYHDDGASQRTPRPATEAEREKVAQIRKLQAKIRERVEAGKAPSWNDREAVLLSFGPNWPEHLQTYMLAANTMDQGVQPR</sequence>
<reference evidence="2" key="1">
    <citation type="journal article" date="2020" name="Phytopathology">
        <title>Genome Sequence Resources of Colletotrichum truncatum, C. plurivorum, C. musicola, and C. sojae: Four Species Pathogenic to Soybean (Glycine max).</title>
        <authorList>
            <person name="Rogerio F."/>
            <person name="Boufleur T.R."/>
            <person name="Ciampi-Guillardi M."/>
            <person name="Sukno S.A."/>
            <person name="Thon M.R."/>
            <person name="Massola Junior N.S."/>
            <person name="Baroncelli R."/>
        </authorList>
    </citation>
    <scope>NUCLEOTIDE SEQUENCE</scope>
    <source>
        <strain evidence="2">LFN0074</strain>
    </source>
</reference>
<feature type="region of interest" description="Disordered" evidence="1">
    <location>
        <begin position="15"/>
        <end position="37"/>
    </location>
</feature>
<evidence type="ECO:0000313" key="3">
    <source>
        <dbReference type="Proteomes" id="UP000639643"/>
    </source>
</evidence>
<proteinExistence type="predicted"/>